<dbReference type="SUPFAM" id="SSF48726">
    <property type="entry name" value="Immunoglobulin"/>
    <property type="match status" value="2"/>
</dbReference>
<reference evidence="8" key="1">
    <citation type="submission" date="2025-08" db="UniProtKB">
        <authorList>
            <consortium name="RefSeq"/>
        </authorList>
    </citation>
    <scope>IDENTIFICATION</scope>
</reference>
<evidence type="ECO:0000256" key="2">
    <source>
        <dbReference type="ARBA" id="ARBA00023136"/>
    </source>
</evidence>
<dbReference type="GO" id="GO:0009897">
    <property type="term" value="C:external side of plasma membrane"/>
    <property type="evidence" value="ECO:0007669"/>
    <property type="project" value="TreeGrafter"/>
</dbReference>
<feature type="signal peptide" evidence="5">
    <location>
        <begin position="1"/>
        <end position="19"/>
    </location>
</feature>
<dbReference type="GO" id="GO:0050852">
    <property type="term" value="P:T cell receptor signaling pathway"/>
    <property type="evidence" value="ECO:0007669"/>
    <property type="project" value="TreeGrafter"/>
</dbReference>
<dbReference type="InterPro" id="IPR036179">
    <property type="entry name" value="Ig-like_dom_sf"/>
</dbReference>
<dbReference type="GO" id="GO:0005102">
    <property type="term" value="F:signaling receptor binding"/>
    <property type="evidence" value="ECO:0007669"/>
    <property type="project" value="TreeGrafter"/>
</dbReference>
<dbReference type="AlphaFoldDB" id="A0A6P7LWL6"/>
<gene>
    <name evidence="8" type="primary">LOC114850973</name>
</gene>
<feature type="chain" id="PRO_5027538565" evidence="5">
    <location>
        <begin position="20"/>
        <end position="257"/>
    </location>
</feature>
<comment type="subcellular location">
    <subcellularLocation>
        <location evidence="1">Membrane</location>
    </subcellularLocation>
</comment>
<name>A0A6P7LWL6_BETSP</name>
<feature type="transmembrane region" description="Helical" evidence="4">
    <location>
        <begin position="226"/>
        <end position="250"/>
    </location>
</feature>
<dbReference type="InterPro" id="IPR050504">
    <property type="entry name" value="IgSF_BTN/MOG"/>
</dbReference>
<dbReference type="Pfam" id="PF07686">
    <property type="entry name" value="V-set"/>
    <property type="match status" value="1"/>
</dbReference>
<dbReference type="GeneID" id="114850973"/>
<organism evidence="7 8">
    <name type="scientific">Betta splendens</name>
    <name type="common">Siamese fighting fish</name>
    <dbReference type="NCBI Taxonomy" id="158456"/>
    <lineage>
        <taxon>Eukaryota</taxon>
        <taxon>Metazoa</taxon>
        <taxon>Chordata</taxon>
        <taxon>Craniata</taxon>
        <taxon>Vertebrata</taxon>
        <taxon>Euteleostomi</taxon>
        <taxon>Actinopterygii</taxon>
        <taxon>Neopterygii</taxon>
        <taxon>Teleostei</taxon>
        <taxon>Neoteleostei</taxon>
        <taxon>Acanthomorphata</taxon>
        <taxon>Anabantaria</taxon>
        <taxon>Anabantiformes</taxon>
        <taxon>Anabantoidei</taxon>
        <taxon>Osphronemidae</taxon>
        <taxon>Betta</taxon>
    </lineage>
</organism>
<evidence type="ECO:0000259" key="6">
    <source>
        <dbReference type="PROSITE" id="PS50835"/>
    </source>
</evidence>
<evidence type="ECO:0000256" key="4">
    <source>
        <dbReference type="SAM" id="Phobius"/>
    </source>
</evidence>
<keyword evidence="7" id="KW-1185">Reference proteome</keyword>
<feature type="domain" description="Ig-like" evidence="6">
    <location>
        <begin position="144"/>
        <end position="214"/>
    </location>
</feature>
<keyword evidence="8" id="KW-0675">Receptor</keyword>
<evidence type="ECO:0000313" key="7">
    <source>
        <dbReference type="Proteomes" id="UP000515150"/>
    </source>
</evidence>
<dbReference type="PROSITE" id="PS50835">
    <property type="entry name" value="IG_LIKE"/>
    <property type="match status" value="2"/>
</dbReference>
<protein>
    <submittedName>
        <fullName evidence="8">Coxsackievirus and adenovirus receptor homolog</fullName>
    </submittedName>
</protein>
<dbReference type="RefSeq" id="XP_028998324.1">
    <property type="nucleotide sequence ID" value="XM_029142491.3"/>
</dbReference>
<dbReference type="InterPro" id="IPR013783">
    <property type="entry name" value="Ig-like_fold"/>
</dbReference>
<proteinExistence type="predicted"/>
<evidence type="ECO:0000256" key="1">
    <source>
        <dbReference type="ARBA" id="ARBA00004370"/>
    </source>
</evidence>
<keyword evidence="4" id="KW-1133">Transmembrane helix</keyword>
<feature type="domain" description="Ig-like" evidence="6">
    <location>
        <begin position="29"/>
        <end position="121"/>
    </location>
</feature>
<dbReference type="InterPro" id="IPR013106">
    <property type="entry name" value="Ig_V-set"/>
</dbReference>
<accession>A0A6P7LWL6</accession>
<keyword evidence="3" id="KW-0393">Immunoglobulin domain</keyword>
<dbReference type="InterPro" id="IPR007110">
    <property type="entry name" value="Ig-like_dom"/>
</dbReference>
<dbReference type="SMART" id="SM00409">
    <property type="entry name" value="IG"/>
    <property type="match status" value="2"/>
</dbReference>
<evidence type="ECO:0000313" key="8">
    <source>
        <dbReference type="RefSeq" id="XP_028998324.1"/>
    </source>
</evidence>
<sequence>MELLLLSLCLVSLSGSTFADGNGPEIIKVKEGNNAILPCYIKDKDILSKRFEWKKDGKKDVYLYDGSPLSGQDEQFIGRVSHFDHELKNGDASIKIRDTKVSDTGFYTCNLPNLTQTFTVHLRVGKVAKLHTKKLTKMKDGVPLLCLVSDASPDFQLKISWFDSSGNKLNSQLEIKKNGELHILQTTVTKSDTYRCDATMEELSHQIDDNVTVTDEDLNNTSDIPVGVWVGLAVMALIIVAGAGVIYKLWKKNRSRI</sequence>
<dbReference type="GO" id="GO:0001817">
    <property type="term" value="P:regulation of cytokine production"/>
    <property type="evidence" value="ECO:0007669"/>
    <property type="project" value="TreeGrafter"/>
</dbReference>
<dbReference type="KEGG" id="bspl:114850973"/>
<keyword evidence="2 4" id="KW-0472">Membrane</keyword>
<dbReference type="Gene3D" id="2.60.40.10">
    <property type="entry name" value="Immunoglobulins"/>
    <property type="match status" value="2"/>
</dbReference>
<evidence type="ECO:0000256" key="3">
    <source>
        <dbReference type="ARBA" id="ARBA00023319"/>
    </source>
</evidence>
<evidence type="ECO:0000256" key="5">
    <source>
        <dbReference type="SAM" id="SignalP"/>
    </source>
</evidence>
<dbReference type="PANTHER" id="PTHR24100:SF151">
    <property type="entry name" value="ICOS LIGAND"/>
    <property type="match status" value="1"/>
</dbReference>
<dbReference type="InterPro" id="IPR003599">
    <property type="entry name" value="Ig_sub"/>
</dbReference>
<keyword evidence="4" id="KW-0812">Transmembrane</keyword>
<keyword evidence="5" id="KW-0732">Signal</keyword>
<dbReference type="Proteomes" id="UP000515150">
    <property type="component" value="Unplaced"/>
</dbReference>
<dbReference type="OrthoDB" id="9898017at2759"/>
<dbReference type="PANTHER" id="PTHR24100">
    <property type="entry name" value="BUTYROPHILIN"/>
    <property type="match status" value="1"/>
</dbReference>